<evidence type="ECO:0000256" key="11">
    <source>
        <dbReference type="SAM" id="MobiDB-lite"/>
    </source>
</evidence>
<feature type="domain" description="Fe2OG dioxygenase" evidence="12">
    <location>
        <begin position="170"/>
        <end position="278"/>
    </location>
</feature>
<evidence type="ECO:0000256" key="9">
    <source>
        <dbReference type="ARBA" id="ARBA00049359"/>
    </source>
</evidence>
<comment type="catalytic activity">
    <reaction evidence="9">
        <text>L-arginine + 2-oxoglutarate + O2 = guanidine + L-glutamate 5-semialdehyde + succinate + CO2</text>
        <dbReference type="Rhea" id="RHEA:31535"/>
        <dbReference type="ChEBI" id="CHEBI:15379"/>
        <dbReference type="ChEBI" id="CHEBI:16526"/>
        <dbReference type="ChEBI" id="CHEBI:16810"/>
        <dbReference type="ChEBI" id="CHEBI:30031"/>
        <dbReference type="ChEBI" id="CHEBI:30087"/>
        <dbReference type="ChEBI" id="CHEBI:32682"/>
        <dbReference type="ChEBI" id="CHEBI:58066"/>
        <dbReference type="EC" id="1.14.20.7"/>
    </reaction>
</comment>
<keyword evidence="10" id="KW-0408">Iron</keyword>
<comment type="pathway">
    <text evidence="1">Alkene biosynthesis; ethylene biosynthesis via 2-oxoglutarate.</text>
</comment>
<dbReference type="RefSeq" id="WP_379955631.1">
    <property type="nucleotide sequence ID" value="NZ_JAUYVI010000003.1"/>
</dbReference>
<dbReference type="InterPro" id="IPR005123">
    <property type="entry name" value="Oxoglu/Fe-dep_dioxygenase_dom"/>
</dbReference>
<dbReference type="PRINTS" id="PR00682">
    <property type="entry name" value="IPNSYNTHASE"/>
</dbReference>
<evidence type="ECO:0000259" key="12">
    <source>
        <dbReference type="PROSITE" id="PS51471"/>
    </source>
</evidence>
<evidence type="ECO:0000256" key="6">
    <source>
        <dbReference type="ARBA" id="ARBA00031011"/>
    </source>
</evidence>
<comment type="caution">
    <text evidence="13">The sequence shown here is derived from an EMBL/GenBank/DDBJ whole genome shotgun (WGS) entry which is preliminary data.</text>
</comment>
<accession>A0ABU0YKE1</accession>
<evidence type="ECO:0000256" key="5">
    <source>
        <dbReference type="ARBA" id="ARBA00022666"/>
    </source>
</evidence>
<organism evidence="13 14">
    <name type="scientific">Dongia sedimenti</name>
    <dbReference type="NCBI Taxonomy" id="3064282"/>
    <lineage>
        <taxon>Bacteria</taxon>
        <taxon>Pseudomonadati</taxon>
        <taxon>Pseudomonadota</taxon>
        <taxon>Alphaproteobacteria</taxon>
        <taxon>Rhodospirillales</taxon>
        <taxon>Dongiaceae</taxon>
        <taxon>Dongia</taxon>
    </lineage>
</organism>
<evidence type="ECO:0000313" key="13">
    <source>
        <dbReference type="EMBL" id="MDQ7248184.1"/>
    </source>
</evidence>
<dbReference type="EC" id="1.14.20.7" evidence="2"/>
<dbReference type="EC" id="1.13.12.19" evidence="3"/>
<keyword evidence="10" id="KW-0560">Oxidoreductase</keyword>
<evidence type="ECO:0000313" key="14">
    <source>
        <dbReference type="Proteomes" id="UP001230156"/>
    </source>
</evidence>
<dbReference type="PANTHER" id="PTHR47990">
    <property type="entry name" value="2-OXOGLUTARATE (2OG) AND FE(II)-DEPENDENT OXYGENASE SUPERFAMILY PROTEIN-RELATED"/>
    <property type="match status" value="1"/>
</dbReference>
<dbReference type="Gene3D" id="2.60.120.330">
    <property type="entry name" value="B-lactam Antibiotic, Isopenicillin N Synthase, Chain"/>
    <property type="match status" value="1"/>
</dbReference>
<evidence type="ECO:0000256" key="7">
    <source>
        <dbReference type="ARBA" id="ARBA00031282"/>
    </source>
</evidence>
<dbReference type="InterPro" id="IPR044861">
    <property type="entry name" value="IPNS-like_FE2OG_OXY"/>
</dbReference>
<proteinExistence type="inferred from homology"/>
<evidence type="ECO:0000256" key="1">
    <source>
        <dbReference type="ARBA" id="ARBA00004767"/>
    </source>
</evidence>
<comment type="catalytic activity">
    <reaction evidence="8">
        <text>2-oxoglutarate + O2 + 2 H(+) = ethene + 3 CO2 + H2O</text>
        <dbReference type="Rhea" id="RHEA:31523"/>
        <dbReference type="ChEBI" id="CHEBI:15377"/>
        <dbReference type="ChEBI" id="CHEBI:15378"/>
        <dbReference type="ChEBI" id="CHEBI:15379"/>
        <dbReference type="ChEBI" id="CHEBI:16526"/>
        <dbReference type="ChEBI" id="CHEBI:16810"/>
        <dbReference type="ChEBI" id="CHEBI:18153"/>
        <dbReference type="EC" id="1.13.12.19"/>
    </reaction>
</comment>
<sequence length="325" mass="34982">MIPSIDIAPLFHGAPAIRAAVDGAILRAAGETGFMTVTGLPGSALAPTTRRRLLAIFSLPEAQKRAMSRRSFVAGNANIYRGWFPLQDGHPTYKEGIDLGPDLVRPVRHDPGDPLTEPTPLPSEADLSGWRETAAAYYRNMEAAGAVLMRALARGLGLGETAFDSAFENGISTLRFIRYPVRDVAALDPALRIGDGYMLGAPHVDSGFVTLLAQDGVAGLEVEDRSGNWIGVPPTEGTLVVNFGKLLERWTGGRVRATRHRVVGSGAERFSIPFFYEPAVDAVIAPLGLGQSFASVTYGDHLWEATTKFIEQRGIAHLRKPRAAQ</sequence>
<dbReference type="InterPro" id="IPR050231">
    <property type="entry name" value="Iron_ascorbate_oxido_reductase"/>
</dbReference>
<comment type="similarity">
    <text evidence="10">Belongs to the iron/ascorbate-dependent oxidoreductase family.</text>
</comment>
<keyword evidence="10" id="KW-0479">Metal-binding</keyword>
<evidence type="ECO:0000256" key="8">
    <source>
        <dbReference type="ARBA" id="ARBA00047725"/>
    </source>
</evidence>
<dbReference type="EMBL" id="JAUYVI010000003">
    <property type="protein sequence ID" value="MDQ7248184.1"/>
    <property type="molecule type" value="Genomic_DNA"/>
</dbReference>
<feature type="region of interest" description="Disordered" evidence="11">
    <location>
        <begin position="107"/>
        <end position="126"/>
    </location>
</feature>
<protein>
    <recommendedName>
        <fullName evidence="4">2-oxoglutarate-dependent ethylene/succinate-forming enzyme</fullName>
        <ecNumber evidence="3">1.13.12.19</ecNumber>
        <ecNumber evidence="2">1.14.20.7</ecNumber>
    </recommendedName>
    <alternativeName>
        <fullName evidence="6">2-oxoglutarate dioxygenase (ethylene-forming)</fullName>
    </alternativeName>
    <alternativeName>
        <fullName evidence="7">2-oxoglutarate/L-arginine monooxygenase/decarboxylase (succinate-forming)</fullName>
    </alternativeName>
</protein>
<evidence type="ECO:0000256" key="10">
    <source>
        <dbReference type="RuleBase" id="RU003682"/>
    </source>
</evidence>
<reference evidence="14" key="1">
    <citation type="submission" date="2023-08" db="EMBL/GenBank/DDBJ databases">
        <title>Rhodospirillaceae gen. nov., a novel taxon isolated from the Yangtze River Yuezi River estuary sludge.</title>
        <authorList>
            <person name="Ruan L."/>
        </authorList>
    </citation>
    <scope>NUCLEOTIDE SEQUENCE [LARGE SCALE GENOMIC DNA]</scope>
    <source>
        <strain evidence="14">R-7</strain>
    </source>
</reference>
<dbReference type="SUPFAM" id="SSF51197">
    <property type="entry name" value="Clavaminate synthase-like"/>
    <property type="match status" value="1"/>
</dbReference>
<dbReference type="Proteomes" id="UP001230156">
    <property type="component" value="Unassembled WGS sequence"/>
</dbReference>
<evidence type="ECO:0000256" key="2">
    <source>
        <dbReference type="ARBA" id="ARBA00012293"/>
    </source>
</evidence>
<keyword evidence="5" id="KW-0266">Ethylene biosynthesis</keyword>
<keyword evidence="14" id="KW-1185">Reference proteome</keyword>
<evidence type="ECO:0000256" key="3">
    <source>
        <dbReference type="ARBA" id="ARBA00012531"/>
    </source>
</evidence>
<name>A0ABU0YKE1_9PROT</name>
<dbReference type="InterPro" id="IPR027443">
    <property type="entry name" value="IPNS-like_sf"/>
</dbReference>
<dbReference type="PROSITE" id="PS51471">
    <property type="entry name" value="FE2OG_OXY"/>
    <property type="match status" value="1"/>
</dbReference>
<gene>
    <name evidence="13" type="ORF">Q8A70_10935</name>
</gene>
<evidence type="ECO:0000256" key="4">
    <source>
        <dbReference type="ARBA" id="ARBA00019045"/>
    </source>
</evidence>
<dbReference type="Pfam" id="PF03171">
    <property type="entry name" value="2OG-FeII_Oxy"/>
    <property type="match status" value="1"/>
</dbReference>